<name>A0ABY4VK50_9GAMM</name>
<reference evidence="1" key="1">
    <citation type="submission" date="2022-02" db="EMBL/GenBank/DDBJ databases">
        <title>Coral-associated bacteria.</title>
        <authorList>
            <person name="Tang K."/>
            <person name="Wang X."/>
        </authorList>
    </citation>
    <scope>NUCLEOTIDE SEQUENCE</scope>
    <source>
        <strain evidence="1">SCSIO 43006</strain>
    </source>
</reference>
<organism evidence="1 2">
    <name type="scientific">Microbulbifer variabilis</name>
    <dbReference type="NCBI Taxonomy" id="266805"/>
    <lineage>
        <taxon>Bacteria</taxon>
        <taxon>Pseudomonadati</taxon>
        <taxon>Pseudomonadota</taxon>
        <taxon>Gammaproteobacteria</taxon>
        <taxon>Cellvibrionales</taxon>
        <taxon>Microbulbiferaceae</taxon>
        <taxon>Microbulbifer</taxon>
    </lineage>
</organism>
<dbReference type="RefSeq" id="WP_252085536.1">
    <property type="nucleotide sequence ID" value="NZ_CP092418.1"/>
</dbReference>
<dbReference type="EMBL" id="CP092418">
    <property type="protein sequence ID" value="USD23190.1"/>
    <property type="molecule type" value="Genomic_DNA"/>
</dbReference>
<keyword evidence="2" id="KW-1185">Reference proteome</keyword>
<evidence type="ECO:0000313" key="2">
    <source>
        <dbReference type="Proteomes" id="UP001055658"/>
    </source>
</evidence>
<dbReference type="Proteomes" id="UP001055658">
    <property type="component" value="Chromosome"/>
</dbReference>
<sequence>MSLYLKSAAFTPIENITFAESGGLQEAFAQIGEIISEQSARVTEVIPEEVRAEINRHFLCSTMIELPFTTGAVNTDDLNSLKNRPSIPVTSFVNTYECASWGYSLRYYLRQNPAVRYVLVSILDANVLDLSFWQSNENWGRSGFGLCTLLLEVDSFRVEDITAGCAVTYNTTPEFATIIRKMASAGKDLTLSLPFFPENIRQIFTRLLSSFQQLPDLHERWGHCFGSDPWLNIISHGVEGRFQEEEKLLVCSIALNGYYCTAEVRVDQGSTFYLAEAV</sequence>
<proteinExistence type="predicted"/>
<accession>A0ABY4VK50</accession>
<evidence type="ECO:0000313" key="1">
    <source>
        <dbReference type="EMBL" id="USD23190.1"/>
    </source>
</evidence>
<gene>
    <name evidence="1" type="ORF">MJO52_08655</name>
</gene>
<protein>
    <submittedName>
        <fullName evidence="1">Uncharacterized protein</fullName>
    </submittedName>
</protein>